<dbReference type="EMBL" id="ACCL02000011">
    <property type="protein sequence ID" value="EET60357.1"/>
    <property type="molecule type" value="Genomic_DNA"/>
</dbReference>
<name>C6LFZ3_9FIRM</name>
<dbReference type="STRING" id="168384.SAMN05660368_03627"/>
<dbReference type="Pfam" id="PF26079">
    <property type="entry name" value="Baseplate_J_C"/>
    <property type="match status" value="1"/>
</dbReference>
<dbReference type="InterPro" id="IPR014507">
    <property type="entry name" value="Baseplate_assembly_J_pred"/>
</dbReference>
<evidence type="ECO:0000313" key="6">
    <source>
        <dbReference type="Proteomes" id="UP000005561"/>
    </source>
</evidence>
<protein>
    <submittedName>
        <fullName evidence="5">Baseplate J-like protein</fullName>
    </submittedName>
</protein>
<dbReference type="Proteomes" id="UP000005561">
    <property type="component" value="Unassembled WGS sequence"/>
</dbReference>
<evidence type="ECO:0000259" key="4">
    <source>
        <dbReference type="Pfam" id="PF26079"/>
    </source>
</evidence>
<gene>
    <name evidence="5" type="ORF">BRYFOR_07553</name>
</gene>
<feature type="domain" description="Baseplate J-like central" evidence="3">
    <location>
        <begin position="221"/>
        <end position="293"/>
    </location>
</feature>
<evidence type="ECO:0000313" key="5">
    <source>
        <dbReference type="EMBL" id="EET60357.1"/>
    </source>
</evidence>
<dbReference type="Pfam" id="PF26078">
    <property type="entry name" value="Baseplate_J_M"/>
    <property type="match status" value="1"/>
</dbReference>
<feature type="domain" description="Baseplate J-like C-terminal" evidence="4">
    <location>
        <begin position="302"/>
        <end position="375"/>
    </location>
</feature>
<keyword evidence="6" id="KW-1185">Reference proteome</keyword>
<proteinExistence type="inferred from homology"/>
<dbReference type="InterPro" id="IPR052399">
    <property type="entry name" value="Phage_Baseplate_Assmbl_Protein"/>
</dbReference>
<evidence type="ECO:0000256" key="1">
    <source>
        <dbReference type="ARBA" id="ARBA00038087"/>
    </source>
</evidence>
<dbReference type="PANTHER" id="PTHR37829:SF3">
    <property type="entry name" value="PROTEIN JAYE-RELATED"/>
    <property type="match status" value="1"/>
</dbReference>
<comment type="caution">
    <text evidence="5">The sequence shown here is derived from an EMBL/GenBank/DDBJ whole genome shotgun (WGS) entry which is preliminary data.</text>
</comment>
<reference evidence="5" key="1">
    <citation type="submission" date="2009-07" db="EMBL/GenBank/DDBJ databases">
        <authorList>
            <person name="Weinstock G."/>
            <person name="Sodergren E."/>
            <person name="Clifton S."/>
            <person name="Fulton L."/>
            <person name="Fulton B."/>
            <person name="Courtney L."/>
            <person name="Fronick C."/>
            <person name="Harrison M."/>
            <person name="Strong C."/>
            <person name="Farmer C."/>
            <person name="Delahaunty K."/>
            <person name="Markovic C."/>
            <person name="Hall O."/>
            <person name="Minx P."/>
            <person name="Tomlinson C."/>
            <person name="Mitreva M."/>
            <person name="Nelson J."/>
            <person name="Hou S."/>
            <person name="Wollam A."/>
            <person name="Pepin K.H."/>
            <person name="Johnson M."/>
            <person name="Bhonagiri V."/>
            <person name="Nash W.E."/>
            <person name="Warren W."/>
            <person name="Chinwalla A."/>
            <person name="Mardis E.R."/>
            <person name="Wilson R.K."/>
        </authorList>
    </citation>
    <scope>NUCLEOTIDE SEQUENCE [LARGE SCALE GENOMIC DNA]</scope>
    <source>
        <strain evidence="5">DSM 14469</strain>
    </source>
</reference>
<dbReference type="AlphaFoldDB" id="C6LFZ3"/>
<dbReference type="PIRSF" id="PIRSF020481">
    <property type="entry name" value="BAP"/>
    <property type="match status" value="1"/>
</dbReference>
<accession>C6LFZ3</accession>
<organism evidence="5 6">
    <name type="scientific">Marvinbryantia formatexigens DSM 14469</name>
    <dbReference type="NCBI Taxonomy" id="478749"/>
    <lineage>
        <taxon>Bacteria</taxon>
        <taxon>Bacillati</taxon>
        <taxon>Bacillota</taxon>
        <taxon>Clostridia</taxon>
        <taxon>Lachnospirales</taxon>
        <taxon>Lachnospiraceae</taxon>
        <taxon>Marvinbryantia</taxon>
    </lineage>
</organism>
<dbReference type="InterPro" id="IPR058531">
    <property type="entry name" value="Baseplate_J_M"/>
</dbReference>
<dbReference type="eggNOG" id="COG3948">
    <property type="taxonomic scope" value="Bacteria"/>
</dbReference>
<dbReference type="InterPro" id="IPR058530">
    <property type="entry name" value="Baseplate_J-like_C"/>
</dbReference>
<feature type="domain" description="Baseplate protein J-like barrel" evidence="2">
    <location>
        <begin position="122"/>
        <end position="200"/>
    </location>
</feature>
<sequence length="389" mass="43102">MRRDYVSDLLESIKDLPDISFIDNLTLSDVQSLIINAFYSYYKEATGKRITLARADPYRIMMLSCAQIIYQGLQQVDKAGKMNFLKYAYGDYLRNLAALKNVTENEPERAIAQVCWKLSQAREAATPIPAGSRVTADYAVYFETGGYVEIPAGETEITIMMYCTEAGEQGNGYMPGELNTMVDPVPFIDSVTNIRTTSGGTGIETDQSIAERTFLAPSSYSTAGPDDAYIYHVKNYSSDIGDVVATSPTPGVVDIRFIMSDGSIPDDTLIAEMTEHLQQRGKRPLTDFVQVAAPEIVPYNADFTYYINTSDRASAMQIQLQVSDAVDKYLLWQNSGIGRDINPDELMAYLKKAGIKRAIIREPAFTVLTDTQVAQTARKNIVYGGLEND</sequence>
<evidence type="ECO:0000259" key="3">
    <source>
        <dbReference type="Pfam" id="PF26078"/>
    </source>
</evidence>
<comment type="similarity">
    <text evidence="1">Belongs to the Mu gp47/PBSX XkdT family.</text>
</comment>
<dbReference type="PANTHER" id="PTHR37829">
    <property type="entry name" value="PHAGE-LIKE ELEMENT PBSX PROTEIN XKDT"/>
    <property type="match status" value="1"/>
</dbReference>
<evidence type="ECO:0000259" key="2">
    <source>
        <dbReference type="Pfam" id="PF04865"/>
    </source>
</evidence>
<dbReference type="Pfam" id="PF04865">
    <property type="entry name" value="Baseplate_J"/>
    <property type="match status" value="1"/>
</dbReference>
<dbReference type="InterPro" id="IPR006949">
    <property type="entry name" value="Barrel_Baseplate_J-like"/>
</dbReference>